<evidence type="ECO:0000313" key="2">
    <source>
        <dbReference type="Proteomes" id="UP000195043"/>
    </source>
</evidence>
<dbReference type="STRING" id="1834191.A5886_000733"/>
<gene>
    <name evidence="1" type="ORF">A5886_000733</name>
</gene>
<dbReference type="EMBL" id="NGKU01000001">
    <property type="protein sequence ID" value="OTN75658.1"/>
    <property type="molecule type" value="Genomic_DNA"/>
</dbReference>
<dbReference type="AlphaFoldDB" id="A0A242A3N8"/>
<evidence type="ECO:0000313" key="1">
    <source>
        <dbReference type="EMBL" id="OTN75658.1"/>
    </source>
</evidence>
<sequence>MLQAKSIDQQLFAQPYVNGHWRVHSMFKKSLNLQAQRNKELVMVTYQDAKVPHGITVSQRDYEQLTAQLTIDTSIMIQQRVLYFPQAALSFQHANSYETTWSTNGGDFEREHLFSVIKQVTQETGFQEALQQVFISQHTYYQAIDALRDDSFCAQQQAIDYLIGRGVGLTPTGDDMLVGYLLACCFTNQQNQRLLTYLKHTLITVDDLTTDVSRHYLLQAIAGNFSQTYTNIGWCRDQQTAKNVIQTILAIGHTSGVDFLAGFIRSLLQDNQ</sequence>
<accession>A0A242A3N8</accession>
<dbReference type="OrthoDB" id="4933449at2"/>
<name>A0A242A3N8_9ENTE</name>
<dbReference type="Proteomes" id="UP000195043">
    <property type="component" value="Unassembled WGS sequence"/>
</dbReference>
<dbReference type="Pfam" id="PF11392">
    <property type="entry name" value="AllH"/>
    <property type="match status" value="1"/>
</dbReference>
<dbReference type="InterPro" id="IPR021530">
    <property type="entry name" value="AllH-like"/>
</dbReference>
<dbReference type="RefSeq" id="WP_086273692.1">
    <property type="nucleotide sequence ID" value="NZ_NGKU01000001.1"/>
</dbReference>
<organism evidence="1 2">
    <name type="scientific">Candidatus Enterococcus testudinis</name>
    <dbReference type="NCBI Taxonomy" id="1834191"/>
    <lineage>
        <taxon>Bacteria</taxon>
        <taxon>Bacillati</taxon>
        <taxon>Bacillota</taxon>
        <taxon>Bacilli</taxon>
        <taxon>Lactobacillales</taxon>
        <taxon>Enterococcaceae</taxon>
        <taxon>Enterococcus</taxon>
    </lineage>
</organism>
<evidence type="ECO:0008006" key="3">
    <source>
        <dbReference type="Google" id="ProtNLM"/>
    </source>
</evidence>
<protein>
    <recommendedName>
        <fullName evidence="3">DUF2877 domain-containing protein</fullName>
    </recommendedName>
</protein>
<keyword evidence="2" id="KW-1185">Reference proteome</keyword>
<proteinExistence type="predicted"/>
<comment type="caution">
    <text evidence="1">The sequence shown here is derived from an EMBL/GenBank/DDBJ whole genome shotgun (WGS) entry which is preliminary data.</text>
</comment>
<reference evidence="1 2" key="1">
    <citation type="submission" date="2017-05" db="EMBL/GenBank/DDBJ databases">
        <title>The Genome Sequence of Enterococcus sp. 8G7_MSG3316.</title>
        <authorList>
            <consortium name="The Broad Institute Genomics Platform"/>
            <consortium name="The Broad Institute Genomic Center for Infectious Diseases"/>
            <person name="Earl A."/>
            <person name="Manson A."/>
            <person name="Schwartman J."/>
            <person name="Gilmore M."/>
            <person name="Abouelleil A."/>
            <person name="Cao P."/>
            <person name="Chapman S."/>
            <person name="Cusick C."/>
            <person name="Shea T."/>
            <person name="Young S."/>
            <person name="Neafsey D."/>
            <person name="Nusbaum C."/>
            <person name="Birren B."/>
        </authorList>
    </citation>
    <scope>NUCLEOTIDE SEQUENCE [LARGE SCALE GENOMIC DNA]</scope>
    <source>
        <strain evidence="1 2">8G7_MSG3316</strain>
    </source>
</reference>